<feature type="transmembrane region" description="Helical" evidence="11">
    <location>
        <begin position="33"/>
        <end position="52"/>
    </location>
</feature>
<dbReference type="GO" id="GO:0005783">
    <property type="term" value="C:endoplasmic reticulum"/>
    <property type="evidence" value="ECO:0007669"/>
    <property type="project" value="TreeGrafter"/>
</dbReference>
<dbReference type="InterPro" id="IPR001425">
    <property type="entry name" value="Arc/bac/fun_rhodopsins"/>
</dbReference>
<dbReference type="FunFam" id="1.20.1070.10:FF:000160">
    <property type="entry name" value="Related to Opsin-1"/>
    <property type="match status" value="1"/>
</dbReference>
<evidence type="ECO:0000256" key="3">
    <source>
        <dbReference type="ARBA" id="ARBA00022543"/>
    </source>
</evidence>
<dbReference type="GO" id="GO:0007602">
    <property type="term" value="P:phototransduction"/>
    <property type="evidence" value="ECO:0007669"/>
    <property type="project" value="UniProtKB-KW"/>
</dbReference>
<feature type="transmembrane region" description="Helical" evidence="11">
    <location>
        <begin position="64"/>
        <end position="86"/>
    </location>
</feature>
<reference evidence="12 13" key="1">
    <citation type="journal article" date="2014" name="PLoS ONE">
        <title>De novo Genome Assembly of the Fungal Plant Pathogen Pyrenophora semeniperda.</title>
        <authorList>
            <person name="Soliai M.M."/>
            <person name="Meyer S.E."/>
            <person name="Udall J.A."/>
            <person name="Elzinga D.E."/>
            <person name="Hermansen R.A."/>
            <person name="Bodily P.M."/>
            <person name="Hart A.A."/>
            <person name="Coleman C.E."/>
        </authorList>
    </citation>
    <scope>NUCLEOTIDE SEQUENCE [LARGE SCALE GENOMIC DNA]</scope>
    <source>
        <strain evidence="12 13">CCB06</strain>
        <tissue evidence="12">Mycelium</tissue>
    </source>
</reference>
<dbReference type="PRINTS" id="PR00251">
    <property type="entry name" value="BACTRLOPSIN"/>
</dbReference>
<gene>
    <name evidence="12" type="ORF">GMOD_00009706</name>
</gene>
<evidence type="ECO:0000256" key="6">
    <source>
        <dbReference type="ARBA" id="ARBA00022925"/>
    </source>
</evidence>
<dbReference type="GO" id="GO:0009881">
    <property type="term" value="F:photoreceptor activity"/>
    <property type="evidence" value="ECO:0007669"/>
    <property type="project" value="UniProtKB-KW"/>
</dbReference>
<feature type="transmembrane region" description="Helical" evidence="11">
    <location>
        <begin position="163"/>
        <end position="182"/>
    </location>
</feature>
<dbReference type="PROSITE" id="PS00327">
    <property type="entry name" value="BACTERIAL_OPSIN_RET"/>
    <property type="match status" value="1"/>
</dbReference>
<keyword evidence="13" id="KW-1185">Reference proteome</keyword>
<dbReference type="InterPro" id="IPR043476">
    <property type="entry name" value="Yro2-like_7TM"/>
</dbReference>
<proteinExistence type="inferred from homology"/>
<feature type="transmembrane region" description="Helical" evidence="11">
    <location>
        <begin position="233"/>
        <end position="252"/>
    </location>
</feature>
<dbReference type="GO" id="GO:0005216">
    <property type="term" value="F:monoatomic ion channel activity"/>
    <property type="evidence" value="ECO:0007669"/>
    <property type="project" value="InterPro"/>
</dbReference>
<sequence length="295" mass="33003">MDLERRNNALQLNPSTVNGRTADISITTHGSDFYFAICAVMGLAGFAFIGLAQRKARRDRLFHYLTAAVVFVACIAYFTMGSNLGFTPIRVEFFRTDSKVSGTYRSVFYARYIDWFITTPLLLLDLLLTAGMPWPTTMFIIAVDEIMIITGLIGALIDNRYKWAYFVFGCVALLYIVYHLVWESRLHARKFGRDVERCFLMCGSLTAFLWLLYPIAWAVCEGANLIAPDSEAVFYGVLDFLAKPVFGALLLWGHRSIDPARLGLAIRDYDGDAVVHEKTKPVANHGAAPPVDATV</sequence>
<keyword evidence="4" id="KW-0716">Sensory transduction</keyword>
<dbReference type="Pfam" id="PF01036">
    <property type="entry name" value="Bac_rhodopsin"/>
    <property type="match status" value="1"/>
</dbReference>
<evidence type="ECO:0000313" key="13">
    <source>
        <dbReference type="Proteomes" id="UP000265663"/>
    </source>
</evidence>
<feature type="transmembrane region" description="Helical" evidence="11">
    <location>
        <begin position="194"/>
        <end position="213"/>
    </location>
</feature>
<dbReference type="OrthoDB" id="536545at2759"/>
<evidence type="ECO:0000256" key="2">
    <source>
        <dbReference type="ARBA" id="ARBA00008130"/>
    </source>
</evidence>
<accession>A0A3M7MEZ2</accession>
<keyword evidence="6" id="KW-0681">Retinal protein</keyword>
<feature type="transmembrane region" description="Helical" evidence="11">
    <location>
        <begin position="139"/>
        <end position="157"/>
    </location>
</feature>
<dbReference type="EMBL" id="KE747836">
    <property type="protein sequence ID" value="RMZ72924.1"/>
    <property type="molecule type" value="Genomic_DNA"/>
</dbReference>
<keyword evidence="8" id="KW-0157">Chromophore</keyword>
<evidence type="ECO:0000256" key="5">
    <source>
        <dbReference type="ARBA" id="ARBA00022692"/>
    </source>
</evidence>
<protein>
    <submittedName>
        <fullName evidence="12">Family A G-coupled receptor</fullName>
    </submittedName>
</protein>
<evidence type="ECO:0000256" key="8">
    <source>
        <dbReference type="ARBA" id="ARBA00022991"/>
    </source>
</evidence>
<evidence type="ECO:0000256" key="11">
    <source>
        <dbReference type="SAM" id="Phobius"/>
    </source>
</evidence>
<keyword evidence="5 11" id="KW-0812">Transmembrane</keyword>
<evidence type="ECO:0000256" key="10">
    <source>
        <dbReference type="ARBA" id="ARBA00023170"/>
    </source>
</evidence>
<keyword evidence="9 11" id="KW-0472">Membrane</keyword>
<dbReference type="PROSITE" id="PS00950">
    <property type="entry name" value="BACTERIAL_OPSIN_1"/>
    <property type="match status" value="1"/>
</dbReference>
<evidence type="ECO:0000256" key="7">
    <source>
        <dbReference type="ARBA" id="ARBA00022989"/>
    </source>
</evidence>
<name>A0A3M7MEZ2_9PLEO</name>
<dbReference type="PANTHER" id="PTHR28286:SF1">
    <property type="entry name" value="30 KDA HEAT SHOCK PROTEIN-RELATED"/>
    <property type="match status" value="1"/>
</dbReference>
<keyword evidence="3" id="KW-0600">Photoreceptor protein</keyword>
<evidence type="ECO:0000256" key="9">
    <source>
        <dbReference type="ARBA" id="ARBA00023136"/>
    </source>
</evidence>
<evidence type="ECO:0000256" key="4">
    <source>
        <dbReference type="ARBA" id="ARBA00022606"/>
    </source>
</evidence>
<keyword evidence="10 12" id="KW-0675">Receptor</keyword>
<dbReference type="Proteomes" id="UP000265663">
    <property type="component" value="Unassembled WGS sequence"/>
</dbReference>
<dbReference type="AlphaFoldDB" id="A0A3M7MEZ2"/>
<dbReference type="SMART" id="SM01021">
    <property type="entry name" value="Bac_rhodopsin"/>
    <property type="match status" value="1"/>
</dbReference>
<evidence type="ECO:0000313" key="12">
    <source>
        <dbReference type="EMBL" id="RMZ72924.1"/>
    </source>
</evidence>
<dbReference type="GO" id="GO:0005886">
    <property type="term" value="C:plasma membrane"/>
    <property type="evidence" value="ECO:0007669"/>
    <property type="project" value="TreeGrafter"/>
</dbReference>
<dbReference type="CDD" id="cd15239">
    <property type="entry name" value="7tm_YRO2_fungal-like"/>
    <property type="match status" value="1"/>
</dbReference>
<comment type="subcellular location">
    <subcellularLocation>
        <location evidence="1">Membrane</location>
        <topology evidence="1">Multi-pass membrane protein</topology>
    </subcellularLocation>
</comment>
<evidence type="ECO:0000256" key="1">
    <source>
        <dbReference type="ARBA" id="ARBA00004141"/>
    </source>
</evidence>
<dbReference type="InterPro" id="IPR018229">
    <property type="entry name" value="Rhodopsin_retinal_BS"/>
</dbReference>
<dbReference type="SUPFAM" id="SSF81321">
    <property type="entry name" value="Family A G protein-coupled receptor-like"/>
    <property type="match status" value="1"/>
</dbReference>
<dbReference type="Gene3D" id="1.20.1070.10">
    <property type="entry name" value="Rhodopsin 7-helix transmembrane proteins"/>
    <property type="match status" value="1"/>
</dbReference>
<comment type="similarity">
    <text evidence="2">Belongs to the archaeal/bacterial/fungal opsin family.</text>
</comment>
<organism evidence="12 13">
    <name type="scientific">Pyrenophora seminiperda CCB06</name>
    <dbReference type="NCBI Taxonomy" id="1302712"/>
    <lineage>
        <taxon>Eukaryota</taxon>
        <taxon>Fungi</taxon>
        <taxon>Dikarya</taxon>
        <taxon>Ascomycota</taxon>
        <taxon>Pezizomycotina</taxon>
        <taxon>Dothideomycetes</taxon>
        <taxon>Pleosporomycetidae</taxon>
        <taxon>Pleosporales</taxon>
        <taxon>Pleosporineae</taxon>
        <taxon>Pleosporaceae</taxon>
        <taxon>Pyrenophora</taxon>
    </lineage>
</organism>
<keyword evidence="7 11" id="KW-1133">Transmembrane helix</keyword>
<feature type="transmembrane region" description="Helical" evidence="11">
    <location>
        <begin position="106"/>
        <end position="127"/>
    </location>
</feature>
<dbReference type="PANTHER" id="PTHR28286">
    <property type="match status" value="1"/>
</dbReference>